<dbReference type="AlphaFoldDB" id="A0A4R6R6U7"/>
<dbReference type="InterPro" id="IPR048120">
    <property type="entry name" value="Integrase-like"/>
</dbReference>
<proteinExistence type="predicted"/>
<dbReference type="OrthoDB" id="8368662at2"/>
<accession>A0A4R6R6U7</accession>
<dbReference type="Gene3D" id="1.10.443.10">
    <property type="entry name" value="Intergrase catalytic core"/>
    <property type="match status" value="1"/>
</dbReference>
<dbReference type="InterPro" id="IPR013762">
    <property type="entry name" value="Integrase-like_cat_sf"/>
</dbReference>
<organism evidence="2 3">
    <name type="scientific">Aquabacterium commune</name>
    <dbReference type="NCBI Taxonomy" id="70586"/>
    <lineage>
        <taxon>Bacteria</taxon>
        <taxon>Pseudomonadati</taxon>
        <taxon>Pseudomonadota</taxon>
        <taxon>Betaproteobacteria</taxon>
        <taxon>Burkholderiales</taxon>
        <taxon>Aquabacterium</taxon>
    </lineage>
</organism>
<gene>
    <name evidence="2" type="ORF">EV672_1072</name>
</gene>
<evidence type="ECO:0000313" key="2">
    <source>
        <dbReference type="EMBL" id="TDP81572.1"/>
    </source>
</evidence>
<keyword evidence="3" id="KW-1185">Reference proteome</keyword>
<comment type="caution">
    <text evidence="2">The sequence shown here is derived from an EMBL/GenBank/DDBJ whole genome shotgun (WGS) entry which is preliminary data.</text>
</comment>
<dbReference type="InterPro" id="IPR011010">
    <property type="entry name" value="DNA_brk_join_enz"/>
</dbReference>
<evidence type="ECO:0000256" key="1">
    <source>
        <dbReference type="ARBA" id="ARBA00023172"/>
    </source>
</evidence>
<name>A0A4R6R6U7_9BURK</name>
<dbReference type="Proteomes" id="UP000294593">
    <property type="component" value="Unassembled WGS sequence"/>
</dbReference>
<evidence type="ECO:0000313" key="3">
    <source>
        <dbReference type="Proteomes" id="UP000294593"/>
    </source>
</evidence>
<dbReference type="GO" id="GO:0015074">
    <property type="term" value="P:DNA integration"/>
    <property type="evidence" value="ECO:0007669"/>
    <property type="project" value="InterPro"/>
</dbReference>
<dbReference type="GO" id="GO:0006310">
    <property type="term" value="P:DNA recombination"/>
    <property type="evidence" value="ECO:0007669"/>
    <property type="project" value="UniProtKB-KW"/>
</dbReference>
<keyword evidence="1" id="KW-0233">DNA recombination</keyword>
<protein>
    <submittedName>
        <fullName evidence="2">Phage integrase family protein</fullName>
    </submittedName>
</protein>
<dbReference type="RefSeq" id="WP_133609635.1">
    <property type="nucleotide sequence ID" value="NZ_SNXW01000007.1"/>
</dbReference>
<sequence length="506" mass="55827">MSANSLRTLLPVAFTKSGVQFCMEDEIWSFQDAVTPGHFDFLVLRDAVTPETMQGLKATLAWLLQNRAVATARNAYSSFKHFLVMTGRSGDRPINEITQFDLISYRSMLTRQQGNRLLMLAVLLKKWHGLGLLGVSDDAIGFLKSLRMKKPDVGVPVLTMCPKQGPLTHLEDQAYQDGLNAAFARGDLSEAAFFAIWLTRAIGQRPCQTAALKVCDLVVEARPDGSHEYLLKVPRAKQRDAIHPRSSLKVRPLIQQLGAPLHDYLQRVRARFDGRLGDAYQAPMFPARWVDSEDGPFSGHMTANQMSDLIKSANRKIKAKSERTGRSLHVTPARLRRTIGTRAAEEGHGELVVGEILDHTNVASARYYVEAVPTIVSRIDAAMAHSLAPLARAFQGEKPERFDPEKTDPSSVIVDLRVDQSAKPMGRCSGTGSCSFLAPLSCYTCRSFKPWLDGPHQAVLDDLIARRDQQLSRNGARMASINDRTILAVAEVIQICAAARGARSNG</sequence>
<reference evidence="2 3" key="1">
    <citation type="submission" date="2019-03" db="EMBL/GenBank/DDBJ databases">
        <title>Genomic Encyclopedia of Type Strains, Phase IV (KMG-IV): sequencing the most valuable type-strain genomes for metagenomic binning, comparative biology and taxonomic classification.</title>
        <authorList>
            <person name="Goeker M."/>
        </authorList>
    </citation>
    <scope>NUCLEOTIDE SEQUENCE [LARGE SCALE GENOMIC DNA]</scope>
    <source>
        <strain evidence="2 3">DSM 11901</strain>
    </source>
</reference>
<dbReference type="SUPFAM" id="SSF56349">
    <property type="entry name" value="DNA breaking-rejoining enzymes"/>
    <property type="match status" value="1"/>
</dbReference>
<dbReference type="GO" id="GO:0003677">
    <property type="term" value="F:DNA binding"/>
    <property type="evidence" value="ECO:0007669"/>
    <property type="project" value="InterPro"/>
</dbReference>
<dbReference type="EMBL" id="SNXW01000007">
    <property type="protein sequence ID" value="TDP81572.1"/>
    <property type="molecule type" value="Genomic_DNA"/>
</dbReference>
<dbReference type="NCBIfam" id="NF041502">
    <property type="entry name" value="integrase_1"/>
    <property type="match status" value="1"/>
</dbReference>